<keyword evidence="1" id="KW-0808">Transferase</keyword>
<dbReference type="Pfam" id="PF02515">
    <property type="entry name" value="CoA_transf_3"/>
    <property type="match status" value="1"/>
</dbReference>
<evidence type="ECO:0000313" key="2">
    <source>
        <dbReference type="EMBL" id="SVA48810.1"/>
    </source>
</evidence>
<dbReference type="InterPro" id="IPR003673">
    <property type="entry name" value="CoA-Trfase_fam_III"/>
</dbReference>
<protein>
    <recommendedName>
        <fullName evidence="3">Formyl-CoA transferase</fullName>
    </recommendedName>
</protein>
<name>A0A381W8C3_9ZZZZ</name>
<dbReference type="Gene3D" id="3.30.1540.10">
    <property type="entry name" value="formyl-coa transferase, domain 3"/>
    <property type="match status" value="1"/>
</dbReference>
<evidence type="ECO:0008006" key="3">
    <source>
        <dbReference type="Google" id="ProtNLM"/>
    </source>
</evidence>
<dbReference type="PANTHER" id="PTHR48207:SF3">
    <property type="entry name" value="SUCCINATE--HYDROXYMETHYLGLUTARATE COA-TRANSFERASE"/>
    <property type="match status" value="1"/>
</dbReference>
<sequence length="390" mass="41885">VLDLGTRIAAPFCAGLLGEQGAEVIKVEQPGTGDPLRQLGPFVDGPEGPYSLYWAVEGRGRKSVTLDLRTPRGQEVFRDLAGHADVVCENFRPGTLERWGIDPTRLPDRLVTVRISVFGQDGPRSPRPGLDRNGVAFGGLLHLTGEPDRPPVRPGVTITDYLSGVFAAQAAIGLLYERDARGTGTGGVIDACLYGSSLRILEWTVAAYDRLGLVRNRSGNRLDNSAPLDNYRSADGRYVCIVAALQVNFERICEAMERPDLLTDERFATPAARAANNDEINGIVADWASGLDAAEVERRCVAHDVPVGTAYDVADLAADEHVLARGDLQHVDDPVIGRVLQQAAYPRLAGSVPEVPTGAPQLGEHTDEVLGELLGFDGAELAELRRTGVI</sequence>
<accession>A0A381W8C3</accession>
<dbReference type="GO" id="GO:0008410">
    <property type="term" value="F:CoA-transferase activity"/>
    <property type="evidence" value="ECO:0007669"/>
    <property type="project" value="TreeGrafter"/>
</dbReference>
<organism evidence="2">
    <name type="scientific">marine metagenome</name>
    <dbReference type="NCBI Taxonomy" id="408172"/>
    <lineage>
        <taxon>unclassified sequences</taxon>
        <taxon>metagenomes</taxon>
        <taxon>ecological metagenomes</taxon>
    </lineage>
</organism>
<feature type="non-terminal residue" evidence="2">
    <location>
        <position position="1"/>
    </location>
</feature>
<evidence type="ECO:0000256" key="1">
    <source>
        <dbReference type="ARBA" id="ARBA00022679"/>
    </source>
</evidence>
<dbReference type="EMBL" id="UINC01011023">
    <property type="protein sequence ID" value="SVA48810.1"/>
    <property type="molecule type" value="Genomic_DNA"/>
</dbReference>
<proteinExistence type="predicted"/>
<dbReference type="InterPro" id="IPR044855">
    <property type="entry name" value="CoA-Trfase_III_dom3_sf"/>
</dbReference>
<reference evidence="2" key="1">
    <citation type="submission" date="2018-05" db="EMBL/GenBank/DDBJ databases">
        <authorList>
            <person name="Lanie J.A."/>
            <person name="Ng W.-L."/>
            <person name="Kazmierczak K.M."/>
            <person name="Andrzejewski T.M."/>
            <person name="Davidsen T.M."/>
            <person name="Wayne K.J."/>
            <person name="Tettelin H."/>
            <person name="Glass J.I."/>
            <person name="Rusch D."/>
            <person name="Podicherti R."/>
            <person name="Tsui H.-C.T."/>
            <person name="Winkler M.E."/>
        </authorList>
    </citation>
    <scope>NUCLEOTIDE SEQUENCE</scope>
</reference>
<dbReference type="SUPFAM" id="SSF89796">
    <property type="entry name" value="CoA-transferase family III (CaiB/BaiF)"/>
    <property type="match status" value="1"/>
</dbReference>
<gene>
    <name evidence="2" type="ORF">METZ01_LOCUS101664</name>
</gene>
<dbReference type="InterPro" id="IPR023606">
    <property type="entry name" value="CoA-Trfase_III_dom_1_sf"/>
</dbReference>
<dbReference type="InterPro" id="IPR050483">
    <property type="entry name" value="CoA-transferase_III_domain"/>
</dbReference>
<dbReference type="PANTHER" id="PTHR48207">
    <property type="entry name" value="SUCCINATE--HYDROXYMETHYLGLUTARATE COA-TRANSFERASE"/>
    <property type="match status" value="1"/>
</dbReference>
<dbReference type="Gene3D" id="3.40.50.10540">
    <property type="entry name" value="Crotonobetainyl-coa:carnitine coa-transferase, domain 1"/>
    <property type="match status" value="1"/>
</dbReference>
<dbReference type="AlphaFoldDB" id="A0A381W8C3"/>